<dbReference type="PANTHER" id="PTHR23503">
    <property type="entry name" value="SOLUTE CARRIER FAMILY 2"/>
    <property type="match status" value="1"/>
</dbReference>
<feature type="transmembrane region" description="Helical" evidence="1">
    <location>
        <begin position="96"/>
        <end position="115"/>
    </location>
</feature>
<organism evidence="2 3">
    <name type="scientific">Strongyloides venezuelensis</name>
    <name type="common">Threadworm</name>
    <dbReference type="NCBI Taxonomy" id="75913"/>
    <lineage>
        <taxon>Eukaryota</taxon>
        <taxon>Metazoa</taxon>
        <taxon>Ecdysozoa</taxon>
        <taxon>Nematoda</taxon>
        <taxon>Chromadorea</taxon>
        <taxon>Rhabditida</taxon>
        <taxon>Tylenchina</taxon>
        <taxon>Panagrolaimomorpha</taxon>
        <taxon>Strongyloidoidea</taxon>
        <taxon>Strongyloididae</taxon>
        <taxon>Strongyloides</taxon>
    </lineage>
</organism>
<reference evidence="2" key="1">
    <citation type="submission" date="2014-07" db="EMBL/GenBank/DDBJ databases">
        <authorList>
            <person name="Martin A.A"/>
            <person name="De Silva N."/>
        </authorList>
    </citation>
    <scope>NUCLEOTIDE SEQUENCE</scope>
</reference>
<proteinExistence type="predicted"/>
<dbReference type="GO" id="GO:0015149">
    <property type="term" value="F:hexose transmembrane transporter activity"/>
    <property type="evidence" value="ECO:0007669"/>
    <property type="project" value="TreeGrafter"/>
</dbReference>
<feature type="transmembrane region" description="Helical" evidence="1">
    <location>
        <begin position="269"/>
        <end position="288"/>
    </location>
</feature>
<protein>
    <submittedName>
        <fullName evidence="3">MFS domain-containing protein</fullName>
    </submittedName>
</protein>
<keyword evidence="1" id="KW-1133">Transmembrane helix</keyword>
<dbReference type="PANTHER" id="PTHR23503:SF123">
    <property type="entry name" value="MAJOR FACILITATOR SUPERFAMILY (MFS) PROFILE DOMAIN-CONTAINING PROTEIN"/>
    <property type="match status" value="1"/>
</dbReference>
<evidence type="ECO:0000256" key="1">
    <source>
        <dbReference type="SAM" id="Phobius"/>
    </source>
</evidence>
<feature type="transmembrane region" description="Helical" evidence="1">
    <location>
        <begin position="62"/>
        <end position="84"/>
    </location>
</feature>
<feature type="transmembrane region" description="Helical" evidence="1">
    <location>
        <begin position="184"/>
        <end position="202"/>
    </location>
</feature>
<reference evidence="3" key="2">
    <citation type="submission" date="2015-08" db="UniProtKB">
        <authorList>
            <consortium name="WormBaseParasite"/>
        </authorList>
    </citation>
    <scope>IDENTIFICATION</scope>
</reference>
<dbReference type="GO" id="GO:0016020">
    <property type="term" value="C:membrane"/>
    <property type="evidence" value="ECO:0007669"/>
    <property type="project" value="TreeGrafter"/>
</dbReference>
<name>A0A0K0EU81_STRVS</name>
<dbReference type="WBParaSite" id="SVE_0007400.1">
    <property type="protein sequence ID" value="SVE_0007400.1"/>
    <property type="gene ID" value="SVE_0007400"/>
</dbReference>
<dbReference type="Gene3D" id="1.20.1250.20">
    <property type="entry name" value="MFS general substrate transporter like domains"/>
    <property type="match status" value="1"/>
</dbReference>
<dbReference type="InterPro" id="IPR045263">
    <property type="entry name" value="GLUT"/>
</dbReference>
<feature type="transmembrane region" description="Helical" evidence="1">
    <location>
        <begin position="20"/>
        <end position="42"/>
    </location>
</feature>
<dbReference type="AlphaFoldDB" id="A0A0K0EU81"/>
<feature type="transmembrane region" description="Helical" evidence="1">
    <location>
        <begin position="153"/>
        <end position="172"/>
    </location>
</feature>
<sequence>MLKKTSPWRLFIDTAIHGTIGTIGDVLCINAGIYSTLMLHFFQDSIKYQYGEKSSTITNTAFSLFSASDILGNFFVGFIYVYLIKWFGSLNTWVRLRHIIIQICCILMIMAKVLNLFQLAILSRFLLGGSMFFCITENIFLAECAGDKYKDTVILNLVTYYTVMGMILTPLAHDNIFGNDDRWMYLYVLSSIISLIYLLYTIRIYESPKELYINLQNKNEARKSLKYYLGKHANIEKTFNEYEEEIKMKRSIKRMTVWEICKDQKLRKVMLLLLGVTAMTSISFYILVRPYLQIIYMRYGASISTSTWLHMSFQIIGITASLGAPWVFKRVSHKKILTFYVVVIVITFSCVLVGEYIHFNDETSTLPLMLCVVALLMDRASIGVGRPAIGTILLTDMTPIQAKDGMGQVTTIFFNLLLCFQHFTYLPFFDLIGSYLYIIYTAIVVSIYILVMVYLPSQEDKKSKVLKEEEESLKILS</sequence>
<keyword evidence="2" id="KW-1185">Reference proteome</keyword>
<dbReference type="SUPFAM" id="SSF103473">
    <property type="entry name" value="MFS general substrate transporter"/>
    <property type="match status" value="1"/>
</dbReference>
<dbReference type="STRING" id="75913.A0A0K0EU81"/>
<evidence type="ECO:0000313" key="3">
    <source>
        <dbReference type="WBParaSite" id="SVE_0007400.1"/>
    </source>
</evidence>
<keyword evidence="1" id="KW-0812">Transmembrane</keyword>
<dbReference type="Proteomes" id="UP000035680">
    <property type="component" value="Unassembled WGS sequence"/>
</dbReference>
<feature type="transmembrane region" description="Helical" evidence="1">
    <location>
        <begin position="308"/>
        <end position="328"/>
    </location>
</feature>
<dbReference type="InterPro" id="IPR036259">
    <property type="entry name" value="MFS_trans_sf"/>
</dbReference>
<feature type="transmembrane region" description="Helical" evidence="1">
    <location>
        <begin position="337"/>
        <end position="359"/>
    </location>
</feature>
<feature type="transmembrane region" description="Helical" evidence="1">
    <location>
        <begin position="405"/>
        <end position="423"/>
    </location>
</feature>
<keyword evidence="1" id="KW-0472">Membrane</keyword>
<feature type="transmembrane region" description="Helical" evidence="1">
    <location>
        <begin position="435"/>
        <end position="455"/>
    </location>
</feature>
<evidence type="ECO:0000313" key="2">
    <source>
        <dbReference type="Proteomes" id="UP000035680"/>
    </source>
</evidence>
<accession>A0A0K0EU81</accession>